<dbReference type="EMBL" id="BARS01053517">
    <property type="protein sequence ID" value="GAG52088.1"/>
    <property type="molecule type" value="Genomic_DNA"/>
</dbReference>
<proteinExistence type="predicted"/>
<comment type="caution">
    <text evidence="1">The sequence shown here is derived from an EMBL/GenBank/DDBJ whole genome shotgun (WGS) entry which is preliminary data.</text>
</comment>
<gene>
    <name evidence="1" type="ORF">S01H1_79397</name>
</gene>
<protein>
    <recommendedName>
        <fullName evidence="2">Molybdopterin oxidoreductase domain-containing protein</fullName>
    </recommendedName>
</protein>
<feature type="non-terminal residue" evidence="1">
    <location>
        <position position="1"/>
    </location>
</feature>
<dbReference type="SUPFAM" id="SSF53706">
    <property type="entry name" value="Formate dehydrogenase/DMSO reductase, domains 1-3"/>
    <property type="match status" value="1"/>
</dbReference>
<evidence type="ECO:0000313" key="1">
    <source>
        <dbReference type="EMBL" id="GAG52088.1"/>
    </source>
</evidence>
<dbReference type="Gene3D" id="3.40.228.10">
    <property type="entry name" value="Dimethylsulfoxide Reductase, domain 2"/>
    <property type="match status" value="1"/>
</dbReference>
<feature type="non-terminal residue" evidence="1">
    <location>
        <position position="225"/>
    </location>
</feature>
<dbReference type="Gene3D" id="3.40.50.740">
    <property type="match status" value="1"/>
</dbReference>
<organism evidence="1">
    <name type="scientific">marine sediment metagenome</name>
    <dbReference type="NCBI Taxonomy" id="412755"/>
    <lineage>
        <taxon>unclassified sequences</taxon>
        <taxon>metagenomes</taxon>
        <taxon>ecological metagenomes</taxon>
    </lineage>
</organism>
<name>X0YUT9_9ZZZZ</name>
<dbReference type="AlphaFoldDB" id="X0YUT9"/>
<accession>X0YUT9</accession>
<reference evidence="1" key="1">
    <citation type="journal article" date="2014" name="Front. Microbiol.">
        <title>High frequency of phylogenetically diverse reductive dehalogenase-homologous genes in deep subseafloor sedimentary metagenomes.</title>
        <authorList>
            <person name="Kawai M."/>
            <person name="Futagami T."/>
            <person name="Toyoda A."/>
            <person name="Takaki Y."/>
            <person name="Nishi S."/>
            <person name="Hori S."/>
            <person name="Arai W."/>
            <person name="Tsubouchi T."/>
            <person name="Morono Y."/>
            <person name="Uchiyama I."/>
            <person name="Ito T."/>
            <person name="Fujiyama A."/>
            <person name="Inagaki F."/>
            <person name="Takami H."/>
        </authorList>
    </citation>
    <scope>NUCLEOTIDE SEQUENCE</scope>
    <source>
        <strain evidence="1">Expedition CK06-06</strain>
    </source>
</reference>
<sequence length="225" mass="25190">FKDYVLGKEDGIPKTLIWASKKTGIPTRIIKVLAREWAAKATSISHSNGGPGVRSPYSTEPCRLEVVLLGMQGLGKPGCHQLTMIEWGIFGGWNPPNWKIGDDTNPAPGPVVYPSIVAANRGFTEAEMPQQIIPKLLIHEAILNPPLTWYGNTQCRYLVEDQFVQYKYPADGCSEVHMIWTDTPSWMSCWNGGNRMADAFRSPQIEFVMAQHPWIENDCEFADII</sequence>
<evidence type="ECO:0008006" key="2">
    <source>
        <dbReference type="Google" id="ProtNLM"/>
    </source>
</evidence>